<comment type="caution">
    <text evidence="2">The sequence shown here is derived from an EMBL/GenBank/DDBJ whole genome shotgun (WGS) entry which is preliminary data.</text>
</comment>
<dbReference type="EMBL" id="WBZB01000025">
    <property type="protein sequence ID" value="KAB3529820.1"/>
    <property type="molecule type" value="Genomic_DNA"/>
</dbReference>
<dbReference type="InterPro" id="IPR041698">
    <property type="entry name" value="Methyltransf_25"/>
</dbReference>
<gene>
    <name evidence="2" type="ORF">F8153_08440</name>
</gene>
<evidence type="ECO:0000313" key="3">
    <source>
        <dbReference type="Proteomes" id="UP000465601"/>
    </source>
</evidence>
<dbReference type="Gene3D" id="3.40.50.150">
    <property type="entry name" value="Vaccinia Virus protein VP39"/>
    <property type="match status" value="1"/>
</dbReference>
<sequence>MNFYGSLCTQLYDLDKPKPPEDEFDFYLGYFKNKDIKILEAMCGSGRFLIPFLEMGYDIEGFDLSEDMLAACRRKASKRNLNCRVMNSKAKDFKSDIKYDLIITPGGSFVTIKEREKLLESLKSMYNCLKPNGKFVIEILTDNIKGSNNNTWKQSKALEREDGKVIVESNQSQYDQSNKLIKYPLKYELIDGGEIIETESMDLYIMLYGIHEFKEILEEVGFKMLKTLRAYTQEAATPEDKTVIYECSKK</sequence>
<evidence type="ECO:0000313" key="2">
    <source>
        <dbReference type="EMBL" id="KAB3529820.1"/>
    </source>
</evidence>
<evidence type="ECO:0000259" key="1">
    <source>
        <dbReference type="Pfam" id="PF13649"/>
    </source>
</evidence>
<keyword evidence="2" id="KW-0808">Transferase</keyword>
<dbReference type="GO" id="GO:0008168">
    <property type="term" value="F:methyltransferase activity"/>
    <property type="evidence" value="ECO:0007669"/>
    <property type="project" value="UniProtKB-KW"/>
</dbReference>
<dbReference type="Pfam" id="PF13649">
    <property type="entry name" value="Methyltransf_25"/>
    <property type="match status" value="1"/>
</dbReference>
<protein>
    <submittedName>
        <fullName evidence="2">Class I SAM-dependent methyltransferase</fullName>
    </submittedName>
</protein>
<dbReference type="InterPro" id="IPR029063">
    <property type="entry name" value="SAM-dependent_MTases_sf"/>
</dbReference>
<accession>A0A833M9G0</accession>
<keyword evidence="3" id="KW-1185">Reference proteome</keyword>
<keyword evidence="2" id="KW-0489">Methyltransferase</keyword>
<dbReference type="PANTHER" id="PTHR43591:SF110">
    <property type="entry name" value="RHODANESE DOMAIN-CONTAINING PROTEIN"/>
    <property type="match status" value="1"/>
</dbReference>
<proteinExistence type="predicted"/>
<dbReference type="RefSeq" id="WP_151865919.1">
    <property type="nucleotide sequence ID" value="NZ_WBZB01000025.1"/>
</dbReference>
<dbReference type="OrthoDB" id="9804312at2"/>
<reference evidence="2 3" key="1">
    <citation type="submission" date="2019-10" db="EMBL/GenBank/DDBJ databases">
        <title>Alkaliphilus serpentinus sp. nov. and Alkaliphilus pronyensis sp. nov., two novel anaerobic alkaliphilic species isolated from the serpentinized-hosted hydrothermal field of the Prony Bay (New Caledonia).</title>
        <authorList>
            <person name="Postec A."/>
        </authorList>
    </citation>
    <scope>NUCLEOTIDE SEQUENCE [LARGE SCALE GENOMIC DNA]</scope>
    <source>
        <strain evidence="2 3">LacT</strain>
    </source>
</reference>
<dbReference type="GO" id="GO:0032259">
    <property type="term" value="P:methylation"/>
    <property type="evidence" value="ECO:0007669"/>
    <property type="project" value="UniProtKB-KW"/>
</dbReference>
<dbReference type="Proteomes" id="UP000465601">
    <property type="component" value="Unassembled WGS sequence"/>
</dbReference>
<organism evidence="2 3">
    <name type="scientific">Alkaliphilus serpentinus</name>
    <dbReference type="NCBI Taxonomy" id="1482731"/>
    <lineage>
        <taxon>Bacteria</taxon>
        <taxon>Bacillati</taxon>
        <taxon>Bacillota</taxon>
        <taxon>Clostridia</taxon>
        <taxon>Peptostreptococcales</taxon>
        <taxon>Natronincolaceae</taxon>
        <taxon>Alkaliphilus</taxon>
    </lineage>
</organism>
<dbReference type="PANTHER" id="PTHR43591">
    <property type="entry name" value="METHYLTRANSFERASE"/>
    <property type="match status" value="1"/>
</dbReference>
<dbReference type="CDD" id="cd02440">
    <property type="entry name" value="AdoMet_MTases"/>
    <property type="match status" value="1"/>
</dbReference>
<feature type="domain" description="Methyltransferase" evidence="1">
    <location>
        <begin position="38"/>
        <end position="133"/>
    </location>
</feature>
<dbReference type="AlphaFoldDB" id="A0A833M9G0"/>
<name>A0A833M9G0_9FIRM</name>
<dbReference type="Gene3D" id="2.20.25.110">
    <property type="entry name" value="S-adenosyl-L-methionine-dependent methyltransferases"/>
    <property type="match status" value="1"/>
</dbReference>
<dbReference type="SUPFAM" id="SSF53335">
    <property type="entry name" value="S-adenosyl-L-methionine-dependent methyltransferases"/>
    <property type="match status" value="1"/>
</dbReference>